<dbReference type="Proteomes" id="UP001236014">
    <property type="component" value="Chromosome"/>
</dbReference>
<reference evidence="3 4" key="1">
    <citation type="submission" date="2023-06" db="EMBL/GenBank/DDBJ databases">
        <authorList>
            <person name="Oyuntsetseg B."/>
            <person name="Kim S.B."/>
        </authorList>
    </citation>
    <scope>NUCLEOTIDE SEQUENCE [LARGE SCALE GENOMIC DNA]</scope>
    <source>
        <strain evidence="3 4">2-15</strain>
    </source>
</reference>
<proteinExistence type="predicted"/>
<evidence type="ECO:0000256" key="1">
    <source>
        <dbReference type="ARBA" id="ARBA00022527"/>
    </source>
</evidence>
<dbReference type="CDD" id="cd16936">
    <property type="entry name" value="HATPase_RsbW-like"/>
    <property type="match status" value="1"/>
</dbReference>
<gene>
    <name evidence="3" type="ORF">QRX50_29050</name>
</gene>
<dbReference type="EMBL" id="CP127294">
    <property type="protein sequence ID" value="WIX75550.1"/>
    <property type="molecule type" value="Genomic_DNA"/>
</dbReference>
<dbReference type="GO" id="GO:0004674">
    <property type="term" value="F:protein serine/threonine kinase activity"/>
    <property type="evidence" value="ECO:0007669"/>
    <property type="project" value="UniProtKB-KW"/>
</dbReference>
<dbReference type="InterPro" id="IPR003594">
    <property type="entry name" value="HATPase_dom"/>
</dbReference>
<keyword evidence="4" id="KW-1185">Reference proteome</keyword>
<evidence type="ECO:0000259" key="2">
    <source>
        <dbReference type="Pfam" id="PF13581"/>
    </source>
</evidence>
<keyword evidence="3" id="KW-0067">ATP-binding</keyword>
<evidence type="ECO:0000313" key="3">
    <source>
        <dbReference type="EMBL" id="WIX75550.1"/>
    </source>
</evidence>
<evidence type="ECO:0000313" key="4">
    <source>
        <dbReference type="Proteomes" id="UP001236014"/>
    </source>
</evidence>
<dbReference type="Pfam" id="PF13581">
    <property type="entry name" value="HATPase_c_2"/>
    <property type="match status" value="1"/>
</dbReference>
<dbReference type="RefSeq" id="WP_285966320.1">
    <property type="nucleotide sequence ID" value="NZ_CP127294.1"/>
</dbReference>
<sequence length="118" mass="12760">MRNALADWISAHGLTGVLAHDVELATYEALINTASHAYSAGVAGTVELHAHHQDDLIRITVTDHGRWQPPTTDPGQLRGRGLTLIRALADHTILAPTDVGTTVTMTWYLTLPETLDTS</sequence>
<dbReference type="Gene3D" id="3.30.565.10">
    <property type="entry name" value="Histidine kinase-like ATPase, C-terminal domain"/>
    <property type="match status" value="1"/>
</dbReference>
<dbReference type="KEGG" id="acab:QRX50_29050"/>
<feature type="domain" description="Histidine kinase/HSP90-like ATPase" evidence="2">
    <location>
        <begin position="1"/>
        <end position="107"/>
    </location>
</feature>
<keyword evidence="1" id="KW-0723">Serine/threonine-protein kinase</keyword>
<dbReference type="AlphaFoldDB" id="A0A9Y2MP34"/>
<dbReference type="PANTHER" id="PTHR35526:SF3">
    <property type="entry name" value="ANTI-SIGMA-F FACTOR RSBW"/>
    <property type="match status" value="1"/>
</dbReference>
<dbReference type="SUPFAM" id="SSF55874">
    <property type="entry name" value="ATPase domain of HSP90 chaperone/DNA topoisomerase II/histidine kinase"/>
    <property type="match status" value="1"/>
</dbReference>
<keyword evidence="3" id="KW-0547">Nucleotide-binding</keyword>
<keyword evidence="1" id="KW-0418">Kinase</keyword>
<dbReference type="GO" id="GO:0005524">
    <property type="term" value="F:ATP binding"/>
    <property type="evidence" value="ECO:0007669"/>
    <property type="project" value="UniProtKB-KW"/>
</dbReference>
<dbReference type="InterPro" id="IPR036890">
    <property type="entry name" value="HATPase_C_sf"/>
</dbReference>
<keyword evidence="3" id="KW-0808">Transferase</keyword>
<name>A0A9Y2MP34_9PSEU</name>
<dbReference type="GO" id="GO:0004673">
    <property type="term" value="F:protein histidine kinase activity"/>
    <property type="evidence" value="ECO:0007669"/>
    <property type="project" value="UniProtKB-EC"/>
</dbReference>
<dbReference type="EC" id="2.7.13.3" evidence="3"/>
<organism evidence="3 4">
    <name type="scientific">Amycolatopsis carbonis</name>
    <dbReference type="NCBI Taxonomy" id="715471"/>
    <lineage>
        <taxon>Bacteria</taxon>
        <taxon>Bacillati</taxon>
        <taxon>Actinomycetota</taxon>
        <taxon>Actinomycetes</taxon>
        <taxon>Pseudonocardiales</taxon>
        <taxon>Pseudonocardiaceae</taxon>
        <taxon>Amycolatopsis</taxon>
    </lineage>
</organism>
<protein>
    <submittedName>
        <fullName evidence="3">ATP-binding protein</fullName>
        <ecNumber evidence="3">2.7.13.3</ecNumber>
    </submittedName>
</protein>
<dbReference type="InterPro" id="IPR050267">
    <property type="entry name" value="Anti-sigma-factor_SerPK"/>
</dbReference>
<dbReference type="PANTHER" id="PTHR35526">
    <property type="entry name" value="ANTI-SIGMA-F FACTOR RSBW-RELATED"/>
    <property type="match status" value="1"/>
</dbReference>
<accession>A0A9Y2MP34</accession>